<dbReference type="EMBL" id="AUZY01006814">
    <property type="protein sequence ID" value="EQD53135.1"/>
    <property type="molecule type" value="Genomic_DNA"/>
</dbReference>
<reference evidence="1" key="2">
    <citation type="journal article" date="2014" name="ISME J.">
        <title>Microbial stratification in low pH oxic and suboxic macroscopic growths along an acid mine drainage.</title>
        <authorList>
            <person name="Mendez-Garcia C."/>
            <person name="Mesa V."/>
            <person name="Sprenger R.R."/>
            <person name="Richter M."/>
            <person name="Diez M.S."/>
            <person name="Solano J."/>
            <person name="Bargiela R."/>
            <person name="Golyshina O.V."/>
            <person name="Manteca A."/>
            <person name="Ramos J.L."/>
            <person name="Gallego J.R."/>
            <person name="Llorente I."/>
            <person name="Martins Dos Santos V.A."/>
            <person name="Jensen O.N."/>
            <person name="Pelaez A.I."/>
            <person name="Sanchez J."/>
            <person name="Ferrer M."/>
        </authorList>
    </citation>
    <scope>NUCLEOTIDE SEQUENCE</scope>
</reference>
<comment type="caution">
    <text evidence="1">The sequence shown here is derived from an EMBL/GenBank/DDBJ whole genome shotgun (WGS) entry which is preliminary data.</text>
</comment>
<organism evidence="1">
    <name type="scientific">mine drainage metagenome</name>
    <dbReference type="NCBI Taxonomy" id="410659"/>
    <lineage>
        <taxon>unclassified sequences</taxon>
        <taxon>metagenomes</taxon>
        <taxon>ecological metagenomes</taxon>
    </lineage>
</organism>
<dbReference type="Pfam" id="PF13289">
    <property type="entry name" value="SIR2_2"/>
    <property type="match status" value="1"/>
</dbReference>
<dbReference type="AlphaFoldDB" id="T1BG74"/>
<evidence type="ECO:0000313" key="1">
    <source>
        <dbReference type="EMBL" id="EQD53135.1"/>
    </source>
</evidence>
<sequence length="334" mass="37612">MPTLDKLGTSVLASLGLKDDPRVPNNGVFGENFTFETWMTLLSENQPHLSTVENAENAALFLQLRDAIAKELNDTEGRAFREESPPWLRQLTLLLHFRRATVITFNYDRLLEATLERLNVLASVNGSDQRVGIRDVLWNRPPPPRADEVWTEGFLPTFRLLKLHGSLDWWIAPLDVSGVSLVRNRLTYDRWDKPSFSDDERSQLVPGRDVFLVPPTSSKSTYYQNLVTRELWRSSYDALCVSTNVALVGYSLPAADVVFTGMLESSLRGTGTHVDVVNLDAAAIGARLKKLGMTYLTLTDKDDCVAQFTASYLERASEEFQYDLANYSFIDAQP</sequence>
<gene>
    <name evidence="1" type="ORF">B1B_10413</name>
</gene>
<proteinExistence type="predicted"/>
<reference evidence="1" key="1">
    <citation type="submission" date="2013-08" db="EMBL/GenBank/DDBJ databases">
        <authorList>
            <person name="Mendez C."/>
            <person name="Richter M."/>
            <person name="Ferrer M."/>
            <person name="Sanchez J."/>
        </authorList>
    </citation>
    <scope>NUCLEOTIDE SEQUENCE</scope>
</reference>
<name>T1BG74_9ZZZZ</name>
<accession>T1BG74</accession>
<feature type="non-terminal residue" evidence="1">
    <location>
        <position position="334"/>
    </location>
</feature>
<protein>
    <submittedName>
        <fullName evidence="1">Uncharacterized protein</fullName>
    </submittedName>
</protein>